<evidence type="ECO:0000259" key="9">
    <source>
        <dbReference type="Pfam" id="PF14833"/>
    </source>
</evidence>
<reference evidence="11" key="2">
    <citation type="submission" date="2015-01" db="EMBL/GenBank/DDBJ databases">
        <title>Evolutionary Origins and Diversification of the Mycorrhizal Mutualists.</title>
        <authorList>
            <consortium name="DOE Joint Genome Institute"/>
            <consortium name="Mycorrhizal Genomics Consortium"/>
            <person name="Kohler A."/>
            <person name="Kuo A."/>
            <person name="Nagy L.G."/>
            <person name="Floudas D."/>
            <person name="Copeland A."/>
            <person name="Barry K.W."/>
            <person name="Cichocki N."/>
            <person name="Veneault-Fourrey C."/>
            <person name="LaButti K."/>
            <person name="Lindquist E.A."/>
            <person name="Lipzen A."/>
            <person name="Lundell T."/>
            <person name="Morin E."/>
            <person name="Murat C."/>
            <person name="Riley R."/>
            <person name="Ohm R."/>
            <person name="Sun H."/>
            <person name="Tunlid A."/>
            <person name="Henrissat B."/>
            <person name="Grigoriev I.V."/>
            <person name="Hibbett D.S."/>
            <person name="Martin F."/>
        </authorList>
    </citation>
    <scope>NUCLEOTIDE SEQUENCE [LARGE SCALE GENOMIC DNA]</scope>
    <source>
        <strain evidence="11">MAFF 305830</strain>
    </source>
</reference>
<gene>
    <name evidence="10" type="ORF">M408DRAFT_326839</name>
</gene>
<dbReference type="Pfam" id="PF14833">
    <property type="entry name" value="NAD_binding_11"/>
    <property type="match status" value="1"/>
</dbReference>
<proteinExistence type="inferred from homology"/>
<dbReference type="PROSITE" id="PS00895">
    <property type="entry name" value="3_HYDROXYISOBUT_DH"/>
    <property type="match status" value="1"/>
</dbReference>
<dbReference type="GO" id="GO:0051287">
    <property type="term" value="F:NAD binding"/>
    <property type="evidence" value="ECO:0007669"/>
    <property type="project" value="InterPro"/>
</dbReference>
<dbReference type="InterPro" id="IPR036291">
    <property type="entry name" value="NAD(P)-bd_dom_sf"/>
</dbReference>
<dbReference type="GO" id="GO:0050661">
    <property type="term" value="F:NADP binding"/>
    <property type="evidence" value="ECO:0007669"/>
    <property type="project" value="InterPro"/>
</dbReference>
<reference evidence="10 11" key="1">
    <citation type="submission" date="2014-04" db="EMBL/GenBank/DDBJ databases">
        <authorList>
            <consortium name="DOE Joint Genome Institute"/>
            <person name="Kuo A."/>
            <person name="Zuccaro A."/>
            <person name="Kohler A."/>
            <person name="Nagy L.G."/>
            <person name="Floudas D."/>
            <person name="Copeland A."/>
            <person name="Barry K.W."/>
            <person name="Cichocki N."/>
            <person name="Veneault-Fourrey C."/>
            <person name="LaButti K."/>
            <person name="Lindquist E.A."/>
            <person name="Lipzen A."/>
            <person name="Lundell T."/>
            <person name="Morin E."/>
            <person name="Murat C."/>
            <person name="Sun H."/>
            <person name="Tunlid A."/>
            <person name="Henrissat B."/>
            <person name="Grigoriev I.V."/>
            <person name="Hibbett D.S."/>
            <person name="Martin F."/>
            <person name="Nordberg H.P."/>
            <person name="Cantor M.N."/>
            <person name="Hua S.X."/>
        </authorList>
    </citation>
    <scope>NUCLEOTIDE SEQUENCE [LARGE SCALE GENOMIC DNA]</scope>
    <source>
        <strain evidence="10 11">MAFF 305830</strain>
    </source>
</reference>
<dbReference type="InterPro" id="IPR002204">
    <property type="entry name" value="3-OH-isobutyrate_DH-rel_CS"/>
</dbReference>
<sequence length="382" mass="40047">MRPTARLLSTLSPHRATTIGFIGLGRMGYNMALNLFTKTLTAHSEPHTGSEVNALTGKLEPTMSSAQKGKDRYPAFVVCDVNEDAAKALVRNMRDKFPEVDIILAKDPSEAVRLSSTIVTMLPSSPQVQSVYLNSEKSIVPALSKLPTGEPTLLIDSTTLDIDVARDVARKVEQAGAMCVDAPVSGGVAGALAGTLSFMVGGPQPSVTLANPYLSLMGARTIYCGPSGAGLAAKICNNMILGVQQIAVAEGMLLGQRMGLKPDVLAGVLNTSTGRCWSSEVNNPAPGALPQGSAPCMRDYEGGFATALMLKDMNLALHAASTFTSPLILGATAKDVYENVAKQSSLAQKDFSVIYQVLKVAAEAQESKTPTGPSDHSKPSDP</sequence>
<name>A0A0C3BL69_SERVB</name>
<dbReference type="FunFam" id="1.10.1040.10:FF:000006">
    <property type="entry name" value="3-hydroxyisobutyrate dehydrogenase"/>
    <property type="match status" value="1"/>
</dbReference>
<feature type="domain" description="6-phosphogluconate dehydrogenase NADP-binding" evidence="8">
    <location>
        <begin position="77"/>
        <end position="225"/>
    </location>
</feature>
<evidence type="ECO:0000256" key="4">
    <source>
        <dbReference type="ARBA" id="ARBA00022456"/>
    </source>
</evidence>
<dbReference type="Pfam" id="PF03446">
    <property type="entry name" value="NAD_binding_2"/>
    <property type="match status" value="1"/>
</dbReference>
<evidence type="ECO:0000256" key="1">
    <source>
        <dbReference type="ARBA" id="ARBA00005109"/>
    </source>
</evidence>
<dbReference type="SUPFAM" id="SSF51735">
    <property type="entry name" value="NAD(P)-binding Rossmann-fold domains"/>
    <property type="match status" value="1"/>
</dbReference>
<evidence type="ECO:0000256" key="7">
    <source>
        <dbReference type="ARBA" id="ARBA00049197"/>
    </source>
</evidence>
<dbReference type="Gene3D" id="1.10.1040.10">
    <property type="entry name" value="N-(1-d-carboxylethyl)-l-norvaline Dehydrogenase, domain 2"/>
    <property type="match status" value="1"/>
</dbReference>
<dbReference type="Proteomes" id="UP000054097">
    <property type="component" value="Unassembled WGS sequence"/>
</dbReference>
<evidence type="ECO:0000259" key="8">
    <source>
        <dbReference type="Pfam" id="PF03446"/>
    </source>
</evidence>
<dbReference type="HOGENOM" id="CLU_035117_6_1_1"/>
<evidence type="ECO:0000256" key="2">
    <source>
        <dbReference type="ARBA" id="ARBA00006013"/>
    </source>
</evidence>
<dbReference type="InterPro" id="IPR008927">
    <property type="entry name" value="6-PGluconate_DH-like_C_sf"/>
</dbReference>
<evidence type="ECO:0000256" key="3">
    <source>
        <dbReference type="ARBA" id="ARBA00012991"/>
    </source>
</evidence>
<evidence type="ECO:0000256" key="6">
    <source>
        <dbReference type="ARBA" id="ARBA00023027"/>
    </source>
</evidence>
<dbReference type="InterPro" id="IPR013328">
    <property type="entry name" value="6PGD_dom2"/>
</dbReference>
<comment type="catalytic activity">
    <reaction evidence="7">
        <text>3-hydroxy-2-methylpropanoate + NAD(+) = 2-methyl-3-oxopropanoate + NADH + H(+)</text>
        <dbReference type="Rhea" id="RHEA:17681"/>
        <dbReference type="ChEBI" id="CHEBI:11805"/>
        <dbReference type="ChEBI" id="CHEBI:15378"/>
        <dbReference type="ChEBI" id="CHEBI:57540"/>
        <dbReference type="ChEBI" id="CHEBI:57700"/>
        <dbReference type="ChEBI" id="CHEBI:57945"/>
        <dbReference type="EC" id="1.1.1.31"/>
    </reaction>
</comment>
<dbReference type="EMBL" id="KN824280">
    <property type="protein sequence ID" value="KIM32196.1"/>
    <property type="molecule type" value="Genomic_DNA"/>
</dbReference>
<dbReference type="GO" id="GO:0005739">
    <property type="term" value="C:mitochondrion"/>
    <property type="evidence" value="ECO:0007669"/>
    <property type="project" value="TreeGrafter"/>
</dbReference>
<dbReference type="STRING" id="933852.A0A0C3BL69"/>
<keyword evidence="6" id="KW-0520">NAD</keyword>
<dbReference type="Gene3D" id="3.40.50.720">
    <property type="entry name" value="NAD(P)-binding Rossmann-like Domain"/>
    <property type="match status" value="1"/>
</dbReference>
<keyword evidence="4" id="KW-0101">Branched-chain amino acid catabolism</keyword>
<accession>A0A0C3BL69</accession>
<evidence type="ECO:0000313" key="10">
    <source>
        <dbReference type="EMBL" id="KIM32196.1"/>
    </source>
</evidence>
<dbReference type="InterPro" id="IPR029154">
    <property type="entry name" value="HIBADH-like_NADP-bd"/>
</dbReference>
<keyword evidence="11" id="KW-1185">Reference proteome</keyword>
<dbReference type="SUPFAM" id="SSF48179">
    <property type="entry name" value="6-phosphogluconate dehydrogenase C-terminal domain-like"/>
    <property type="match status" value="1"/>
</dbReference>
<dbReference type="OrthoDB" id="435038at2759"/>
<dbReference type="GO" id="GO:0006574">
    <property type="term" value="P:L-valine catabolic process"/>
    <property type="evidence" value="ECO:0007669"/>
    <property type="project" value="TreeGrafter"/>
</dbReference>
<evidence type="ECO:0000313" key="11">
    <source>
        <dbReference type="Proteomes" id="UP000054097"/>
    </source>
</evidence>
<feature type="domain" description="3-hydroxyisobutyrate dehydrogenase-like NAD-binding" evidence="9">
    <location>
        <begin position="228"/>
        <end position="358"/>
    </location>
</feature>
<comment type="pathway">
    <text evidence="1">Amino-acid degradation; L-valine degradation.</text>
</comment>
<dbReference type="InterPro" id="IPR006115">
    <property type="entry name" value="6PGDH_NADP-bd"/>
</dbReference>
<dbReference type="EC" id="1.1.1.31" evidence="3"/>
<comment type="similarity">
    <text evidence="2">Belongs to the HIBADH-related family. 3-hydroxyisobutyrate dehydrogenase subfamily.</text>
</comment>
<dbReference type="AlphaFoldDB" id="A0A0C3BL69"/>
<evidence type="ECO:0000256" key="5">
    <source>
        <dbReference type="ARBA" id="ARBA00023002"/>
    </source>
</evidence>
<keyword evidence="5" id="KW-0560">Oxidoreductase</keyword>
<dbReference type="PANTHER" id="PTHR22981:SF7">
    <property type="entry name" value="3-HYDROXYISOBUTYRATE DEHYDROGENASE, MITOCHONDRIAL"/>
    <property type="match status" value="1"/>
</dbReference>
<dbReference type="PANTHER" id="PTHR22981">
    <property type="entry name" value="3-HYDROXYISOBUTYRATE DEHYDROGENASE-RELATED"/>
    <property type="match status" value="1"/>
</dbReference>
<dbReference type="GO" id="GO:0008442">
    <property type="term" value="F:3-hydroxyisobutyrate dehydrogenase activity"/>
    <property type="evidence" value="ECO:0007669"/>
    <property type="project" value="UniProtKB-EC"/>
</dbReference>
<protein>
    <recommendedName>
        <fullName evidence="3">3-hydroxyisobutyrate dehydrogenase</fullName>
        <ecNumber evidence="3">1.1.1.31</ecNumber>
    </recommendedName>
</protein>
<organism evidence="10 11">
    <name type="scientific">Serendipita vermifera MAFF 305830</name>
    <dbReference type="NCBI Taxonomy" id="933852"/>
    <lineage>
        <taxon>Eukaryota</taxon>
        <taxon>Fungi</taxon>
        <taxon>Dikarya</taxon>
        <taxon>Basidiomycota</taxon>
        <taxon>Agaricomycotina</taxon>
        <taxon>Agaricomycetes</taxon>
        <taxon>Sebacinales</taxon>
        <taxon>Serendipitaceae</taxon>
        <taxon>Serendipita</taxon>
    </lineage>
</organism>